<reference evidence="1" key="1">
    <citation type="submission" date="2020-04" db="EMBL/GenBank/DDBJ databases">
        <authorList>
            <person name="Chiriac C."/>
            <person name="Salcher M."/>
            <person name="Ghai R."/>
            <person name="Kavagutti S V."/>
        </authorList>
    </citation>
    <scope>NUCLEOTIDE SEQUENCE</scope>
</reference>
<organism evidence="1">
    <name type="scientific">uncultured Caudovirales phage</name>
    <dbReference type="NCBI Taxonomy" id="2100421"/>
    <lineage>
        <taxon>Viruses</taxon>
        <taxon>Duplodnaviria</taxon>
        <taxon>Heunggongvirae</taxon>
        <taxon>Uroviricota</taxon>
        <taxon>Caudoviricetes</taxon>
        <taxon>Peduoviridae</taxon>
        <taxon>Maltschvirus</taxon>
        <taxon>Maltschvirus maltsch</taxon>
    </lineage>
</organism>
<evidence type="ECO:0000313" key="1">
    <source>
        <dbReference type="EMBL" id="CAB4153235.1"/>
    </source>
</evidence>
<gene>
    <name evidence="1" type="ORF">UFOVP603_52</name>
</gene>
<protein>
    <submittedName>
        <fullName evidence="1">Uncharacterized protein</fullName>
    </submittedName>
</protein>
<proteinExistence type="predicted"/>
<accession>A0A6J5N0Y2</accession>
<name>A0A6J5N0Y2_9CAUD</name>
<sequence>MIKKIHLLFNRLDELFELPKGTSKIEVKKHLKIESIGKLEHEDLSYLLRFIDNIFLENNIDIDEHK</sequence>
<dbReference type="EMBL" id="LR796578">
    <property type="protein sequence ID" value="CAB4153235.1"/>
    <property type="molecule type" value="Genomic_DNA"/>
</dbReference>